<dbReference type="AlphaFoldDB" id="A0A246RTE8"/>
<accession>A0A246RTE8</accession>
<dbReference type="RefSeq" id="WP_088642002.1">
    <property type="nucleotide sequence ID" value="NZ_JBFAMK010000001.1"/>
</dbReference>
<gene>
    <name evidence="4" type="ORF">B5D80_01995</name>
</gene>
<dbReference type="InterPro" id="IPR006396">
    <property type="entry name" value="Glu_mut_E"/>
</dbReference>
<dbReference type="GO" id="GO:0050097">
    <property type="term" value="F:methylaspartate mutase activity"/>
    <property type="evidence" value="ECO:0007669"/>
    <property type="project" value="InterPro"/>
</dbReference>
<comment type="caution">
    <text evidence="4">The sequence shown here is derived from an EMBL/GenBank/DDBJ whole genome shotgun (WGS) entry which is preliminary data.</text>
</comment>
<keyword evidence="2" id="KW-0413">Isomerase</keyword>
<evidence type="ECO:0000256" key="3">
    <source>
        <dbReference type="ARBA" id="ARBA00023285"/>
    </source>
</evidence>
<protein>
    <submittedName>
        <fullName evidence="4">Methylaspartate mutase</fullName>
    </submittedName>
</protein>
<dbReference type="PIRSF" id="PIRSF001495">
    <property type="entry name" value="Met_asp_mut_epsi"/>
    <property type="match status" value="1"/>
</dbReference>
<evidence type="ECO:0000256" key="1">
    <source>
        <dbReference type="ARBA" id="ARBA00022628"/>
    </source>
</evidence>
<dbReference type="GO" id="GO:0019670">
    <property type="term" value="P:anaerobic L-glutamate catabolic process"/>
    <property type="evidence" value="ECO:0007669"/>
    <property type="project" value="InterPro"/>
</dbReference>
<name>A0A246RTE8_9ACTN</name>
<dbReference type="OrthoDB" id="5332339at2"/>
<dbReference type="Gene3D" id="3.20.20.240">
    <property type="entry name" value="Methylmalonyl-CoA mutase"/>
    <property type="match status" value="1"/>
</dbReference>
<dbReference type="Pfam" id="PF06368">
    <property type="entry name" value="Met_asp_mut_E"/>
    <property type="match status" value="1"/>
</dbReference>
<dbReference type="EMBL" id="MZMV01000002">
    <property type="protein sequence ID" value="OWV12942.1"/>
    <property type="molecule type" value="Genomic_DNA"/>
</dbReference>
<dbReference type="SUPFAM" id="SSF51703">
    <property type="entry name" value="Cobalamin (vitamin B12)-dependent enzymes"/>
    <property type="match status" value="1"/>
</dbReference>
<sequence>MTRGRFASYVADNQAAGRLVVQPRMGFATTEQMRGGLLAVRAARATTAGTLTLDSFTRVGDHASAARALVHGHDLNGYPLVAHGAVMTRAMLEDIAADDFPVQVRHGSALPLGIFHALLDAGLDATEGGPVSYCLPYSRVPLRAAIDEWAACCELLASVGDGRGAHLESFAGCMLGQLCPPSLLVALGILEGLFFRRHGVRSLSLSFAQQTNPGQDLDALLALRHLAAEFLPDCDVHLVVYTFMGLFPRTPAGAAAILAESVRLAVAGGAARLIVKTSAEAFRIPTVAENVAALEFAATQAAGCAAPARRSFDPAASPAYAEARLLVEAVLDLHPEPGTALAEAFGTGLLDVPFCLHPENANQARSRVDPDGTLRWTRTGRMPLRPATGHAADLGSAELIDMLAFNQRRFDTPTTEPTTPALSPAR</sequence>
<organism evidence="4 5">
    <name type="scientific">Micromonospora wenchangensis</name>
    <dbReference type="NCBI Taxonomy" id="1185415"/>
    <lineage>
        <taxon>Bacteria</taxon>
        <taxon>Bacillati</taxon>
        <taxon>Actinomycetota</taxon>
        <taxon>Actinomycetes</taxon>
        <taxon>Micromonosporales</taxon>
        <taxon>Micromonosporaceae</taxon>
        <taxon>Micromonospora</taxon>
    </lineage>
</organism>
<dbReference type="InterPro" id="IPR016176">
    <property type="entry name" value="Cbl-dep_enz_cat"/>
</dbReference>
<evidence type="ECO:0000256" key="2">
    <source>
        <dbReference type="ARBA" id="ARBA00023235"/>
    </source>
</evidence>
<reference evidence="4 5" key="1">
    <citation type="submission" date="2017-03" db="EMBL/GenBank/DDBJ databases">
        <title>Whole genome sequence of Micromonospora wenchangensis, isolated from mangrove soil.</title>
        <authorList>
            <person name="Yang H."/>
        </authorList>
    </citation>
    <scope>NUCLEOTIDE SEQUENCE [LARGE SCALE GENOMIC DNA]</scope>
    <source>
        <strain evidence="4 5">CCTCC AA 2012002</strain>
    </source>
</reference>
<keyword evidence="3" id="KW-0170">Cobalt</keyword>
<evidence type="ECO:0000313" key="5">
    <source>
        <dbReference type="Proteomes" id="UP000197174"/>
    </source>
</evidence>
<dbReference type="GO" id="GO:0031419">
    <property type="term" value="F:cobalamin binding"/>
    <property type="evidence" value="ECO:0007669"/>
    <property type="project" value="UniProtKB-KW"/>
</dbReference>
<keyword evidence="5" id="KW-1185">Reference proteome</keyword>
<keyword evidence="1" id="KW-0846">Cobalamin</keyword>
<dbReference type="Proteomes" id="UP000197174">
    <property type="component" value="Unassembled WGS sequence"/>
</dbReference>
<evidence type="ECO:0000313" key="4">
    <source>
        <dbReference type="EMBL" id="OWV12942.1"/>
    </source>
</evidence>
<proteinExistence type="predicted"/>